<dbReference type="Gene3D" id="3.60.15.10">
    <property type="entry name" value="Ribonuclease Z/Hydroxyacylglutathione hydrolase-like"/>
    <property type="match status" value="1"/>
</dbReference>
<dbReference type="InParanoid" id="M9SCR0"/>
<dbReference type="eggNOG" id="arCOG00497">
    <property type="taxonomic scope" value="Archaea"/>
</dbReference>
<name>M9SCR0_METAX</name>
<accession>M9SCR0</accession>
<dbReference type="PANTHER" id="PTHR42967:SF1">
    <property type="entry name" value="MBL FOLD METALLO-HYDROLASE"/>
    <property type="match status" value="1"/>
</dbReference>
<proteinExistence type="predicted"/>
<dbReference type="KEGG" id="max:MMALV_08060"/>
<dbReference type="Pfam" id="PF13483">
    <property type="entry name" value="Lactamase_B_3"/>
    <property type="match status" value="1"/>
</dbReference>
<sequence>MFIRWHGYSCFEFADDRVRMVMDPHDGKSIGIWPPTVAANLVLCTHNNYDRNAFRVIYGHHKDYTEAIGEIDFNGFKITGLPSFSDDKMGAERGVNAIYMFEMDGLRIAFCGGLGDIPSDKVIDRMRGTDIMFVPIGEYGTMPLEKVDGFVSKVEPKVVVPTDYRVGGITLPLSTLSQYMEGKDEEDFVHVGNEVELMEDDISEFTGYWIFDR</sequence>
<dbReference type="OrthoDB" id="28313at2157"/>
<keyword evidence="2" id="KW-1185">Reference proteome</keyword>
<dbReference type="AlphaFoldDB" id="M9SCR0"/>
<dbReference type="SUPFAM" id="SSF56281">
    <property type="entry name" value="Metallo-hydrolase/oxidoreductase"/>
    <property type="match status" value="1"/>
</dbReference>
<dbReference type="GO" id="GO:0016787">
    <property type="term" value="F:hydrolase activity"/>
    <property type="evidence" value="ECO:0007669"/>
    <property type="project" value="UniProtKB-KW"/>
</dbReference>
<dbReference type="InterPro" id="IPR036866">
    <property type="entry name" value="RibonucZ/Hydroxyglut_hydro"/>
</dbReference>
<dbReference type="RefSeq" id="WP_015504691.1">
    <property type="nucleotide sequence ID" value="NC_020913.1"/>
</dbReference>
<dbReference type="PANTHER" id="PTHR42967">
    <property type="entry name" value="METAL DEPENDENT HYDROLASE"/>
    <property type="match status" value="1"/>
</dbReference>
<gene>
    <name evidence="1" type="ORF">MMALV_08060</name>
</gene>
<protein>
    <submittedName>
        <fullName evidence="1">Zn-dependent hydrolases of the metallo-beta-lactamase superfamily</fullName>
    </submittedName>
</protein>
<evidence type="ECO:0000313" key="1">
    <source>
        <dbReference type="EMBL" id="AGI85544.1"/>
    </source>
</evidence>
<dbReference type="STRING" id="1236689.MMALV_08060"/>
<dbReference type="Proteomes" id="UP000012672">
    <property type="component" value="Chromosome"/>
</dbReference>
<dbReference type="HOGENOM" id="CLU_070010_3_0_2"/>
<organism evidence="1 2">
    <name type="scientific">Methanomethylophilus alvi (strain Mx1201)</name>
    <dbReference type="NCBI Taxonomy" id="1236689"/>
    <lineage>
        <taxon>Archaea</taxon>
        <taxon>Methanobacteriati</taxon>
        <taxon>Thermoplasmatota</taxon>
        <taxon>Thermoplasmata</taxon>
        <taxon>Methanomassiliicoccales</taxon>
        <taxon>Methanomethylophilaceae</taxon>
        <taxon>Methanomethylophilus</taxon>
    </lineage>
</organism>
<evidence type="ECO:0000313" key="2">
    <source>
        <dbReference type="Proteomes" id="UP000012672"/>
    </source>
</evidence>
<keyword evidence="1" id="KW-0378">Hydrolase</keyword>
<reference evidence="1 2" key="1">
    <citation type="journal article" date="2012" name="J. Bacteriol.">
        <title>Genome sequence of 'Candidatus Methanomethylophilus alvus' Mx1201, a methanogenic archaeon from the human gut belonging to a seventh order of methanogens.</title>
        <authorList>
            <person name="Borrel G."/>
            <person name="Harris H.M."/>
            <person name="Tottey W."/>
            <person name="Mihajlovski A."/>
            <person name="Parisot N."/>
            <person name="Peyretaillade E."/>
            <person name="Peyret P."/>
            <person name="Gribaldo S."/>
            <person name="O'Toole P.W."/>
            <person name="Brugere J.F."/>
        </authorList>
    </citation>
    <scope>NUCLEOTIDE SEQUENCE [LARGE SCALE GENOMIC DNA]</scope>
    <source>
        <strain evidence="1 2">Mx1201</strain>
    </source>
</reference>
<dbReference type="EMBL" id="CP004049">
    <property type="protein sequence ID" value="AGI85544.1"/>
    <property type="molecule type" value="Genomic_DNA"/>
</dbReference>
<dbReference type="GeneID" id="41321591"/>